<gene>
    <name evidence="2" type="ORF">SKM51_00815</name>
</gene>
<dbReference type="AlphaFoldDB" id="A0AB35UTP1"/>
<comment type="caution">
    <text evidence="2">The sequence shown here is derived from an EMBL/GenBank/DDBJ whole genome shotgun (WGS) entry which is preliminary data.</text>
</comment>
<accession>A0AB35UTP1</accession>
<dbReference type="Proteomes" id="UP001278995">
    <property type="component" value="Unassembled WGS sequence"/>
</dbReference>
<proteinExistence type="predicted"/>
<dbReference type="SUPFAM" id="SSF53448">
    <property type="entry name" value="Nucleotide-diphospho-sugar transferases"/>
    <property type="match status" value="1"/>
</dbReference>
<protein>
    <submittedName>
        <fullName evidence="2">Glycosyltransferase</fullName>
    </submittedName>
</protein>
<reference evidence="2 3" key="1">
    <citation type="submission" date="2023-11" db="EMBL/GenBank/DDBJ databases">
        <title>The common occurrence of Acinetobacte faecalis in cattle feces and its emended description.</title>
        <authorList>
            <person name="Kyselkova M."/>
            <person name="Xanthopoulou K."/>
            <person name="Shestivska V."/>
            <person name="Spanelova P."/>
            <person name="Maixnerova M."/>
            <person name="Higgins P.G."/>
            <person name="Nemec A."/>
        </authorList>
    </citation>
    <scope>NUCLEOTIDE SEQUENCE [LARGE SCALE GENOMIC DNA]</scope>
    <source>
        <strain evidence="2 3">ANC 7483</strain>
    </source>
</reference>
<dbReference type="Gene3D" id="3.90.550.20">
    <property type="match status" value="1"/>
</dbReference>
<dbReference type="InterPro" id="IPR007577">
    <property type="entry name" value="GlycoTrfase_DXD_sugar-bd_CS"/>
</dbReference>
<dbReference type="GO" id="GO:0051999">
    <property type="term" value="P:mannosyl-inositol phosphorylceramide biosynthetic process"/>
    <property type="evidence" value="ECO:0007669"/>
    <property type="project" value="TreeGrafter"/>
</dbReference>
<name>A0AB35UTP1_9GAMM</name>
<keyword evidence="1" id="KW-0808">Transferase</keyword>
<dbReference type="Pfam" id="PF04488">
    <property type="entry name" value="Gly_transf_sug"/>
    <property type="match status" value="1"/>
</dbReference>
<sequence length="254" mass="30478">MIPKVIHYCWFGEKDIPKAQLEFIKTWHKYCPDWEFKLWNEKTFDVTKFKYTESAYNQKKYAFVSDYVRVWALNTYGGVYLDTDVELKQNIECFLECDAFSCVERIGIPFTSAVWGSVASHELLQMLLNYYNDRVYTKSEQPNTVIISDILEKKFNINKFTDSNQIGQLESSKICIYSSDYFCLDLPHSYATHHFFDSWSDTKKEYSYKSYVHDLYYLNQMSGVRINNRILKEISKKISLKDIFRMLRWWIKYK</sequence>
<organism evidence="2 3">
    <name type="scientific">Acinetobacter faecalis</name>
    <dbReference type="NCBI Taxonomy" id="2665161"/>
    <lineage>
        <taxon>Bacteria</taxon>
        <taxon>Pseudomonadati</taxon>
        <taxon>Pseudomonadota</taxon>
        <taxon>Gammaproteobacteria</taxon>
        <taxon>Moraxellales</taxon>
        <taxon>Moraxellaceae</taxon>
        <taxon>Acinetobacter</taxon>
    </lineage>
</organism>
<dbReference type="InterPro" id="IPR051706">
    <property type="entry name" value="Glycosyltransferase_domain"/>
</dbReference>
<dbReference type="EMBL" id="JAXHPL010000002">
    <property type="protein sequence ID" value="MDY6485770.1"/>
    <property type="molecule type" value="Genomic_DNA"/>
</dbReference>
<evidence type="ECO:0000256" key="1">
    <source>
        <dbReference type="ARBA" id="ARBA00022679"/>
    </source>
</evidence>
<dbReference type="InterPro" id="IPR029044">
    <property type="entry name" value="Nucleotide-diphossugar_trans"/>
</dbReference>
<dbReference type="GO" id="GO:0000030">
    <property type="term" value="F:mannosyltransferase activity"/>
    <property type="evidence" value="ECO:0007669"/>
    <property type="project" value="TreeGrafter"/>
</dbReference>
<dbReference type="RefSeq" id="WP_321099226.1">
    <property type="nucleotide sequence ID" value="NZ_JAXHPL010000002.1"/>
</dbReference>
<evidence type="ECO:0000313" key="2">
    <source>
        <dbReference type="EMBL" id="MDY6485770.1"/>
    </source>
</evidence>
<evidence type="ECO:0000313" key="3">
    <source>
        <dbReference type="Proteomes" id="UP001278995"/>
    </source>
</evidence>
<dbReference type="PANTHER" id="PTHR32385:SF15">
    <property type="entry name" value="INOSITOL PHOSPHOCERAMIDE MANNOSYLTRANSFERASE 1"/>
    <property type="match status" value="1"/>
</dbReference>
<dbReference type="PANTHER" id="PTHR32385">
    <property type="entry name" value="MANNOSYL PHOSPHORYLINOSITOL CERAMIDE SYNTHASE"/>
    <property type="match status" value="1"/>
</dbReference>
<dbReference type="GO" id="GO:0016020">
    <property type="term" value="C:membrane"/>
    <property type="evidence" value="ECO:0007669"/>
    <property type="project" value="GOC"/>
</dbReference>